<evidence type="ECO:0000313" key="2">
    <source>
        <dbReference type="EMBL" id="SFQ79322.1"/>
    </source>
</evidence>
<feature type="coiled-coil region" evidence="1">
    <location>
        <begin position="4"/>
        <end position="31"/>
    </location>
</feature>
<sequence>MNKIESLTESVAKLENRMSEKDKEITALTIQKETILYKLEIIQKQLDTIESSVKKGVGWHSFFVDFLKVAAQVAALVAAGKFFL</sequence>
<gene>
    <name evidence="2" type="ORF">SAMN02745910_03540</name>
</gene>
<evidence type="ECO:0000313" key="3">
    <source>
        <dbReference type="Proteomes" id="UP000182762"/>
    </source>
</evidence>
<name>A0A1I6BED5_9BACI</name>
<protein>
    <recommendedName>
        <fullName evidence="4">Hemolysin XhlA</fullName>
    </recommendedName>
</protein>
<reference evidence="2 3" key="1">
    <citation type="submission" date="2016-10" db="EMBL/GenBank/DDBJ databases">
        <authorList>
            <person name="Varghese N."/>
            <person name="Submissions S."/>
        </authorList>
    </citation>
    <scope>NUCLEOTIDE SEQUENCE [LARGE SCALE GENOMIC DNA]</scope>
    <source>
        <strain evidence="2 3">DSM 13796</strain>
    </source>
</reference>
<dbReference type="EMBL" id="FOXX01000009">
    <property type="protein sequence ID" value="SFQ79322.1"/>
    <property type="molecule type" value="Genomic_DNA"/>
</dbReference>
<organism evidence="2 3">
    <name type="scientific">Priestia endophytica DSM 13796</name>
    <dbReference type="NCBI Taxonomy" id="1121089"/>
    <lineage>
        <taxon>Bacteria</taxon>
        <taxon>Bacillati</taxon>
        <taxon>Bacillota</taxon>
        <taxon>Bacilli</taxon>
        <taxon>Bacillales</taxon>
        <taxon>Bacillaceae</taxon>
        <taxon>Priestia</taxon>
    </lineage>
</organism>
<dbReference type="Proteomes" id="UP000182762">
    <property type="component" value="Unassembled WGS sequence"/>
</dbReference>
<comment type="caution">
    <text evidence="2">The sequence shown here is derived from an EMBL/GenBank/DDBJ whole genome shotgun (WGS) entry which is preliminary data.</text>
</comment>
<evidence type="ECO:0008006" key="4">
    <source>
        <dbReference type="Google" id="ProtNLM"/>
    </source>
</evidence>
<proteinExistence type="predicted"/>
<keyword evidence="1" id="KW-0175">Coiled coil</keyword>
<keyword evidence="3" id="KW-1185">Reference proteome</keyword>
<dbReference type="GeneID" id="93712136"/>
<evidence type="ECO:0000256" key="1">
    <source>
        <dbReference type="SAM" id="Coils"/>
    </source>
</evidence>
<accession>A0A1I6BED5</accession>
<dbReference type="RefSeq" id="WP_019394615.1">
    <property type="nucleotide sequence ID" value="NZ_FOXX01000009.1"/>
</dbReference>
<dbReference type="GeneID" id="93701244"/>